<sequence>MSPISQTPKLVFHHRIDYAVHTLCRTFATASINCLPKKMSQKEYNAAYYQANREKLHELNARWRANNKEKLAKYQMQWYRNLESRGPEVVERCLRRARERVAAIRADPVKRQKIAEAYKLRYATGPYRPGILMRSWVLNCSDLDAFRWKTHTPIIHAQAVRQTCASCGKSNRRGSRLWWRRHQETSSADLELYDCHSCYTKDIKAAMPMGFEGHVWGFGATPKP</sequence>
<dbReference type="GeneID" id="25362377"/>
<keyword evidence="2" id="KW-1185">Reference proteome</keyword>
<dbReference type="EMBL" id="KL584750">
    <property type="protein sequence ID" value="KEQ99645.1"/>
    <property type="molecule type" value="Genomic_DNA"/>
</dbReference>
<dbReference type="OrthoDB" id="10631533at2759"/>
<reference evidence="1 2" key="1">
    <citation type="journal article" date="2014" name="BMC Genomics">
        <title>Genome sequencing of four Aureobasidium pullulans varieties: biotechnological potential, stress tolerance, and description of new species.</title>
        <authorList>
            <person name="Gostin Ar C."/>
            <person name="Ohm R.A."/>
            <person name="Kogej T."/>
            <person name="Sonjak S."/>
            <person name="Turk M."/>
            <person name="Zajc J."/>
            <person name="Zalar P."/>
            <person name="Grube M."/>
            <person name="Sun H."/>
            <person name="Han J."/>
            <person name="Sharma A."/>
            <person name="Chiniquy J."/>
            <person name="Ngan C.Y."/>
            <person name="Lipzen A."/>
            <person name="Barry K."/>
            <person name="Grigoriev I.V."/>
            <person name="Gunde-Cimerman N."/>
        </authorList>
    </citation>
    <scope>NUCLEOTIDE SEQUENCE [LARGE SCALE GENOMIC DNA]</scope>
    <source>
        <strain evidence="1 2">EXF-2481</strain>
    </source>
</reference>
<proteinExistence type="predicted"/>
<evidence type="ECO:0000313" key="2">
    <source>
        <dbReference type="Proteomes" id="UP000030641"/>
    </source>
</evidence>
<dbReference type="HOGENOM" id="CLU_1128867_0_0_1"/>
<name>A0A074YPP6_AURSE</name>
<gene>
    <name evidence="1" type="ORF">AUEXF2481DRAFT_188364</name>
</gene>
<accession>A0A074YPP6</accession>
<dbReference type="InParanoid" id="A0A074YPP6"/>
<dbReference type="Proteomes" id="UP000030641">
    <property type="component" value="Unassembled WGS sequence"/>
</dbReference>
<dbReference type="AlphaFoldDB" id="A0A074YPP6"/>
<evidence type="ECO:0000313" key="1">
    <source>
        <dbReference type="EMBL" id="KEQ99645.1"/>
    </source>
</evidence>
<organism evidence="1 2">
    <name type="scientific">Aureobasidium subglaciale (strain EXF-2481)</name>
    <name type="common">Aureobasidium pullulans var. subglaciale</name>
    <dbReference type="NCBI Taxonomy" id="1043005"/>
    <lineage>
        <taxon>Eukaryota</taxon>
        <taxon>Fungi</taxon>
        <taxon>Dikarya</taxon>
        <taxon>Ascomycota</taxon>
        <taxon>Pezizomycotina</taxon>
        <taxon>Dothideomycetes</taxon>
        <taxon>Dothideomycetidae</taxon>
        <taxon>Dothideales</taxon>
        <taxon>Saccotheciaceae</taxon>
        <taxon>Aureobasidium</taxon>
    </lineage>
</organism>
<protein>
    <submittedName>
        <fullName evidence="1">Uncharacterized protein</fullName>
    </submittedName>
</protein>
<dbReference type="RefSeq" id="XP_013348432.1">
    <property type="nucleotide sequence ID" value="XM_013492978.1"/>
</dbReference>